<feature type="compositionally biased region" description="Polar residues" evidence="1">
    <location>
        <begin position="1"/>
        <end position="19"/>
    </location>
</feature>
<name>A0AAW1SXS1_9CHLO</name>
<protein>
    <submittedName>
        <fullName evidence="2">Uncharacterized protein</fullName>
    </submittedName>
</protein>
<organism evidence="2 3">
    <name type="scientific">Apatococcus fuscideae</name>
    <dbReference type="NCBI Taxonomy" id="2026836"/>
    <lineage>
        <taxon>Eukaryota</taxon>
        <taxon>Viridiplantae</taxon>
        <taxon>Chlorophyta</taxon>
        <taxon>core chlorophytes</taxon>
        <taxon>Trebouxiophyceae</taxon>
        <taxon>Chlorellales</taxon>
        <taxon>Chlorellaceae</taxon>
        <taxon>Apatococcus</taxon>
    </lineage>
</organism>
<dbReference type="Proteomes" id="UP001485043">
    <property type="component" value="Unassembled WGS sequence"/>
</dbReference>
<sequence>MLSSPLMQQGPTFAASQAPSPHRIKQSVLQASPLQPKSGALQQEEIPSEGPSMPPKVPPSSSSDIEPSWLPPAPELLHAQSTLAFAIAEHPHPSGEMVKASWGSLEQTSSVSLHAPEHAPSAVGRLEVPQISPGRSSSRANGGPSEGSLTESSLRCTFLPGVNREPMQAVAQSPGHDSSGSTPAAEKPALPSSAAVSTVERAHASSGHDISPTTCVPECHFLPGGVSEAVQASPWGISLPPSRDIPMYPFRPRGGMYPAVPLELLSSLRLPSHHSDAPPAALGHP</sequence>
<evidence type="ECO:0000256" key="1">
    <source>
        <dbReference type="SAM" id="MobiDB-lite"/>
    </source>
</evidence>
<evidence type="ECO:0000313" key="2">
    <source>
        <dbReference type="EMBL" id="KAK9861513.1"/>
    </source>
</evidence>
<proteinExistence type="predicted"/>
<dbReference type="AlphaFoldDB" id="A0AAW1SXS1"/>
<keyword evidence="3" id="KW-1185">Reference proteome</keyword>
<accession>A0AAW1SXS1</accession>
<feature type="region of interest" description="Disordered" evidence="1">
    <location>
        <begin position="1"/>
        <end position="74"/>
    </location>
</feature>
<reference evidence="2 3" key="1">
    <citation type="journal article" date="2024" name="Nat. Commun.">
        <title>Phylogenomics reveals the evolutionary origins of lichenization in chlorophyte algae.</title>
        <authorList>
            <person name="Puginier C."/>
            <person name="Libourel C."/>
            <person name="Otte J."/>
            <person name="Skaloud P."/>
            <person name="Haon M."/>
            <person name="Grisel S."/>
            <person name="Petersen M."/>
            <person name="Berrin J.G."/>
            <person name="Delaux P.M."/>
            <person name="Dal Grande F."/>
            <person name="Keller J."/>
        </authorList>
    </citation>
    <scope>NUCLEOTIDE SEQUENCE [LARGE SCALE GENOMIC DNA]</scope>
    <source>
        <strain evidence="2 3">SAG 2523</strain>
    </source>
</reference>
<feature type="region of interest" description="Disordered" evidence="1">
    <location>
        <begin position="109"/>
        <end position="152"/>
    </location>
</feature>
<evidence type="ECO:0000313" key="3">
    <source>
        <dbReference type="Proteomes" id="UP001485043"/>
    </source>
</evidence>
<feature type="region of interest" description="Disordered" evidence="1">
    <location>
        <begin position="168"/>
        <end position="213"/>
    </location>
</feature>
<comment type="caution">
    <text evidence="2">The sequence shown here is derived from an EMBL/GenBank/DDBJ whole genome shotgun (WGS) entry which is preliminary data.</text>
</comment>
<gene>
    <name evidence="2" type="ORF">WJX84_011220</name>
</gene>
<dbReference type="EMBL" id="JALJOV010000747">
    <property type="protein sequence ID" value="KAK9861513.1"/>
    <property type="molecule type" value="Genomic_DNA"/>
</dbReference>